<feature type="compositionally biased region" description="Gly residues" evidence="3">
    <location>
        <begin position="159"/>
        <end position="170"/>
    </location>
</feature>
<proteinExistence type="predicted"/>
<dbReference type="GO" id="GO:0006886">
    <property type="term" value="P:intracellular protein transport"/>
    <property type="evidence" value="ECO:0007669"/>
    <property type="project" value="InterPro"/>
</dbReference>
<dbReference type="Proteomes" id="UP000264820">
    <property type="component" value="Unplaced"/>
</dbReference>
<dbReference type="Pfam" id="PF02318">
    <property type="entry name" value="FYVE_2"/>
    <property type="match status" value="1"/>
</dbReference>
<dbReference type="InterPro" id="IPR013083">
    <property type="entry name" value="Znf_RING/FYVE/PHD"/>
</dbReference>
<dbReference type="GeneTree" id="ENSGT00950000183138"/>
<reference evidence="5" key="1">
    <citation type="submission" date="2025-08" db="UniProtKB">
        <authorList>
            <consortium name="Ensembl"/>
        </authorList>
    </citation>
    <scope>IDENTIFICATION</scope>
</reference>
<dbReference type="GO" id="GO:0030864">
    <property type="term" value="C:cortical actin cytoskeleton"/>
    <property type="evidence" value="ECO:0007669"/>
    <property type="project" value="TreeGrafter"/>
</dbReference>
<evidence type="ECO:0000256" key="2">
    <source>
        <dbReference type="ARBA" id="ARBA00022490"/>
    </source>
</evidence>
<dbReference type="PROSITE" id="PS50916">
    <property type="entry name" value="RABBD"/>
    <property type="match status" value="1"/>
</dbReference>
<protein>
    <recommendedName>
        <fullName evidence="4">RabBD domain-containing protein</fullName>
    </recommendedName>
</protein>
<dbReference type="SUPFAM" id="SSF57903">
    <property type="entry name" value="FYVE/PHD zinc finger"/>
    <property type="match status" value="1"/>
</dbReference>
<dbReference type="InterPro" id="IPR041282">
    <property type="entry name" value="FYVE_2"/>
</dbReference>
<dbReference type="PANTHER" id="PTHR14555">
    <property type="entry name" value="MYELIN-ASSOCIATED OLIGODENDROCYTIC BASIC PROTEIN MOBP -RELATED"/>
    <property type="match status" value="1"/>
</dbReference>
<accession>A0A3Q2YKE3</accession>
<reference evidence="5" key="2">
    <citation type="submission" date="2025-09" db="UniProtKB">
        <authorList>
            <consortium name="Ensembl"/>
        </authorList>
    </citation>
    <scope>IDENTIFICATION</scope>
</reference>
<organism evidence="5 6">
    <name type="scientific">Hippocampus comes</name>
    <name type="common">Tiger tail seahorse</name>
    <dbReference type="NCBI Taxonomy" id="109280"/>
    <lineage>
        <taxon>Eukaryota</taxon>
        <taxon>Metazoa</taxon>
        <taxon>Chordata</taxon>
        <taxon>Craniata</taxon>
        <taxon>Vertebrata</taxon>
        <taxon>Euteleostomi</taxon>
        <taxon>Actinopterygii</taxon>
        <taxon>Neopterygii</taxon>
        <taxon>Teleostei</taxon>
        <taxon>Neoteleostei</taxon>
        <taxon>Acanthomorphata</taxon>
        <taxon>Syngnathiaria</taxon>
        <taxon>Syngnathiformes</taxon>
        <taxon>Syngnathoidei</taxon>
        <taxon>Syngnathidae</taxon>
        <taxon>Hippocampus</taxon>
    </lineage>
</organism>
<evidence type="ECO:0000256" key="3">
    <source>
        <dbReference type="SAM" id="MobiDB-lite"/>
    </source>
</evidence>
<keyword evidence="2" id="KW-0963">Cytoplasm</keyword>
<dbReference type="InterPro" id="IPR011011">
    <property type="entry name" value="Znf_FYVE_PHD"/>
</dbReference>
<feature type="compositionally biased region" description="Polar residues" evidence="3">
    <location>
        <begin position="141"/>
        <end position="154"/>
    </location>
</feature>
<sequence>MGRKLDLSGLSDNEAEHVLQVVQRDMRLRKKEEERLREDYETILSEMQSRSQSDLLLLCSYFLLNPKRQCRDCLYNVCKACRLYSKPDKAWLCCALSFRLLKQQSLDWFYTHVKGRFKRFGSAKVLKTIYRRHLAERSPVSELTGTPLPASSGNDGFYAKGGGGGGSHKD</sequence>
<evidence type="ECO:0000259" key="4">
    <source>
        <dbReference type="PROSITE" id="PS50916"/>
    </source>
</evidence>
<dbReference type="OMA" id="CCIRCLQ"/>
<evidence type="ECO:0000256" key="1">
    <source>
        <dbReference type="ARBA" id="ARBA00004556"/>
    </source>
</evidence>
<dbReference type="GO" id="GO:0031267">
    <property type="term" value="F:small GTPase binding"/>
    <property type="evidence" value="ECO:0007669"/>
    <property type="project" value="InterPro"/>
</dbReference>
<feature type="region of interest" description="Disordered" evidence="3">
    <location>
        <begin position="141"/>
        <end position="170"/>
    </location>
</feature>
<evidence type="ECO:0000313" key="6">
    <source>
        <dbReference type="Proteomes" id="UP000264820"/>
    </source>
</evidence>
<dbReference type="InterPro" id="IPR051745">
    <property type="entry name" value="Intracell_Transport_Effector"/>
</dbReference>
<dbReference type="InterPro" id="IPR010911">
    <property type="entry name" value="Rab_BD"/>
</dbReference>
<dbReference type="PANTHER" id="PTHR14555:SF6">
    <property type="entry name" value="RAB EFFECTOR MYRIP"/>
    <property type="match status" value="1"/>
</dbReference>
<dbReference type="Ensembl" id="ENSHCOT00000010173.1">
    <property type="protein sequence ID" value="ENSHCOP00000018864.1"/>
    <property type="gene ID" value="ENSHCOG00000003756.1"/>
</dbReference>
<dbReference type="STRING" id="109280.ENSHCOP00000018864"/>
<dbReference type="GO" id="GO:0017022">
    <property type="term" value="F:myosin binding"/>
    <property type="evidence" value="ECO:0007669"/>
    <property type="project" value="TreeGrafter"/>
</dbReference>
<evidence type="ECO:0000313" key="5">
    <source>
        <dbReference type="Ensembl" id="ENSHCOP00000018864.1"/>
    </source>
</evidence>
<feature type="domain" description="RabBD" evidence="4">
    <location>
        <begin position="4"/>
        <end position="112"/>
    </location>
</feature>
<comment type="subcellular location">
    <subcellularLocation>
        <location evidence="1">Cytoplasm</location>
        <location evidence="1">Perinuclear region</location>
    </subcellularLocation>
</comment>
<name>A0A3Q2YKE3_HIPCM</name>
<keyword evidence="6" id="KW-1185">Reference proteome</keyword>
<dbReference type="GO" id="GO:0003779">
    <property type="term" value="F:actin binding"/>
    <property type="evidence" value="ECO:0007669"/>
    <property type="project" value="TreeGrafter"/>
</dbReference>
<dbReference type="Gene3D" id="3.30.40.10">
    <property type="entry name" value="Zinc/RING finger domain, C3HC4 (zinc finger)"/>
    <property type="match status" value="1"/>
</dbReference>
<dbReference type="GO" id="GO:0048471">
    <property type="term" value="C:perinuclear region of cytoplasm"/>
    <property type="evidence" value="ECO:0007669"/>
    <property type="project" value="UniProtKB-SubCell"/>
</dbReference>
<dbReference type="AlphaFoldDB" id="A0A3Q2YKE3"/>